<dbReference type="Proteomes" id="UP000650524">
    <property type="component" value="Unassembled WGS sequence"/>
</dbReference>
<evidence type="ECO:0000313" key="7">
    <source>
        <dbReference type="Proteomes" id="UP000650524"/>
    </source>
</evidence>
<dbReference type="InterPro" id="IPR008567">
    <property type="entry name" value="BKACE"/>
</dbReference>
<protein>
    <submittedName>
        <fullName evidence="6">3-keto-5-aminohexanoate cleavage protein</fullName>
    </submittedName>
</protein>
<evidence type="ECO:0000256" key="3">
    <source>
        <dbReference type="ARBA" id="ARBA00022723"/>
    </source>
</evidence>
<evidence type="ECO:0000256" key="4">
    <source>
        <dbReference type="ARBA" id="ARBA00022833"/>
    </source>
</evidence>
<dbReference type="Pfam" id="PF05853">
    <property type="entry name" value="BKACE"/>
    <property type="match status" value="1"/>
</dbReference>
<evidence type="ECO:0000256" key="2">
    <source>
        <dbReference type="ARBA" id="ARBA00022679"/>
    </source>
</evidence>
<dbReference type="AlphaFoldDB" id="A0A8J6T807"/>
<evidence type="ECO:0000256" key="5">
    <source>
        <dbReference type="SAM" id="Coils"/>
    </source>
</evidence>
<dbReference type="GO" id="GO:0043720">
    <property type="term" value="F:3-keto-5-aminohexanoate cleavage activity"/>
    <property type="evidence" value="ECO:0007669"/>
    <property type="project" value="InterPro"/>
</dbReference>
<reference evidence="6 7" key="1">
    <citation type="submission" date="2020-08" db="EMBL/GenBank/DDBJ databases">
        <title>Bridging the membrane lipid divide: bacteria of the FCB group superphylum have the potential to synthesize archaeal ether lipids.</title>
        <authorList>
            <person name="Villanueva L."/>
            <person name="Von Meijenfeldt F.A.B."/>
            <person name="Westbye A.B."/>
            <person name="Yadav S."/>
            <person name="Hopmans E.C."/>
            <person name="Dutilh B.E."/>
            <person name="Sinninghe Damste J.S."/>
        </authorList>
    </citation>
    <scope>NUCLEOTIDE SEQUENCE [LARGE SCALE GENOMIC DNA]</scope>
    <source>
        <strain evidence="6">NIOZ-UU27</strain>
    </source>
</reference>
<dbReference type="InterPro" id="IPR013785">
    <property type="entry name" value="Aldolase_TIM"/>
</dbReference>
<dbReference type="PANTHER" id="PTHR37418:SF2">
    <property type="entry name" value="3-KETO-5-AMINOHEXANOATE CLEAVAGE ENZYME"/>
    <property type="match status" value="1"/>
</dbReference>
<comment type="caution">
    <text evidence="6">The sequence shown here is derived from an EMBL/GenBank/DDBJ whole genome shotgun (WGS) entry which is preliminary data.</text>
</comment>
<organism evidence="6 7">
    <name type="scientific">Candidatus Desulfacyla euxinica</name>
    <dbReference type="NCBI Taxonomy" id="2841693"/>
    <lineage>
        <taxon>Bacteria</taxon>
        <taxon>Deltaproteobacteria</taxon>
        <taxon>Candidatus Desulfacyla</taxon>
    </lineage>
</organism>
<gene>
    <name evidence="6" type="ORF">H8E19_06640</name>
</gene>
<accession>A0A8J6T807</accession>
<name>A0A8J6T807_9DELT</name>
<comment type="cofactor">
    <cofactor evidence="1">
        <name>Zn(2+)</name>
        <dbReference type="ChEBI" id="CHEBI:29105"/>
    </cofactor>
</comment>
<proteinExistence type="predicted"/>
<evidence type="ECO:0000313" key="6">
    <source>
        <dbReference type="EMBL" id="MBC8177068.1"/>
    </source>
</evidence>
<keyword evidence="5" id="KW-0175">Coiled coil</keyword>
<dbReference type="PANTHER" id="PTHR37418">
    <property type="entry name" value="3-KETO-5-AMINOHEXANOATE CLEAVAGE ENZYME-RELATED"/>
    <property type="match status" value="1"/>
</dbReference>
<dbReference type="EMBL" id="JACNJD010000185">
    <property type="protein sequence ID" value="MBC8177068.1"/>
    <property type="molecule type" value="Genomic_DNA"/>
</dbReference>
<dbReference type="GO" id="GO:0046872">
    <property type="term" value="F:metal ion binding"/>
    <property type="evidence" value="ECO:0007669"/>
    <property type="project" value="UniProtKB-KW"/>
</dbReference>
<dbReference type="Gene3D" id="3.20.20.70">
    <property type="entry name" value="Aldolase class I"/>
    <property type="match status" value="1"/>
</dbReference>
<keyword evidence="2" id="KW-0808">Transferase</keyword>
<sequence>MEKLIITAAVIGSAPTKEKSPHVPYRPSEIAEEALRCWRAGAAVVHVHVRDPETGEPAFEKELFAEVVERVRAGSDMLINLTTSGFNISGPDVGEKRLMPLDLKPDLCSLDIGSMNFRGKVFVNPPEWGEMAAKRMREARVKPEIETFDLGHVAQARHLTEQGLLDDPPYFQLCLGIAWGADADLESLLIMKAKLPAGSKWSVLSPGPAQLPMTTHALLLGGHVRVGFEDNLYLSRGVQAETNAQFVDRTVRLARELQREVATCEEARSILNIRPEHNHIHDPLRPPQNRKYK</sequence>
<feature type="coiled-coil region" evidence="5">
    <location>
        <begin position="247"/>
        <end position="274"/>
    </location>
</feature>
<keyword evidence="4" id="KW-0862">Zinc</keyword>
<keyword evidence="3" id="KW-0479">Metal-binding</keyword>
<evidence type="ECO:0000256" key="1">
    <source>
        <dbReference type="ARBA" id="ARBA00001947"/>
    </source>
</evidence>